<dbReference type="OrthoDB" id="9796143at2"/>
<dbReference type="EMBL" id="LVYD01000001">
    <property type="protein sequence ID" value="OQP66908.1"/>
    <property type="molecule type" value="Genomic_DNA"/>
</dbReference>
<evidence type="ECO:0000313" key="5">
    <source>
        <dbReference type="EMBL" id="OQP66908.1"/>
    </source>
</evidence>
<dbReference type="NCBIfam" id="NF033644">
    <property type="entry name" value="antiterm_UpxY"/>
    <property type="match status" value="1"/>
</dbReference>
<evidence type="ECO:0000256" key="2">
    <source>
        <dbReference type="ARBA" id="ARBA00023015"/>
    </source>
</evidence>
<dbReference type="AlphaFoldDB" id="A0A1V9G8V2"/>
<dbReference type="Pfam" id="PF02357">
    <property type="entry name" value="NusG"/>
    <property type="match status" value="1"/>
</dbReference>
<protein>
    <submittedName>
        <fullName evidence="5">Antitermination protein NusG</fullName>
    </submittedName>
</protein>
<sequence>MAAQTSKKWFAVYTRPRWEKKVHKLLEEKGIESYCPLNKVHRKWSDRIKLIDEPLFKSYVFVKVNEEEKTPVRMTSGVVNFVYWLGKPAIIKEKEILVIKKFLNDHEDVEVRAVDIKAGKKVIVQSGVLMGKEGTVKKVLHKKVEVVIESIGFILSAYIDKSKIVLLEK</sequence>
<dbReference type="SUPFAM" id="SSF82679">
    <property type="entry name" value="N-utilization substance G protein NusG, N-terminal domain"/>
    <property type="match status" value="1"/>
</dbReference>
<accession>A0A1V9G8V2</accession>
<dbReference type="PANTHER" id="PTHR30265:SF4">
    <property type="entry name" value="KOW MOTIF FAMILY PROTEIN, EXPRESSED"/>
    <property type="match status" value="1"/>
</dbReference>
<keyword evidence="1" id="KW-0889">Transcription antitermination</keyword>
<dbReference type="SUPFAM" id="SSF50104">
    <property type="entry name" value="Translation proteins SH3-like domain"/>
    <property type="match status" value="1"/>
</dbReference>
<dbReference type="PANTHER" id="PTHR30265">
    <property type="entry name" value="RHO-INTERACTING TRANSCRIPTION TERMINATION FACTOR NUSG"/>
    <property type="match status" value="1"/>
</dbReference>
<gene>
    <name evidence="5" type="ORF">A3860_00625</name>
</gene>
<dbReference type="InterPro" id="IPR036735">
    <property type="entry name" value="NGN_dom_sf"/>
</dbReference>
<organism evidence="5 6">
    <name type="scientific">Niastella vici</name>
    <dbReference type="NCBI Taxonomy" id="1703345"/>
    <lineage>
        <taxon>Bacteria</taxon>
        <taxon>Pseudomonadati</taxon>
        <taxon>Bacteroidota</taxon>
        <taxon>Chitinophagia</taxon>
        <taxon>Chitinophagales</taxon>
        <taxon>Chitinophagaceae</taxon>
        <taxon>Niastella</taxon>
    </lineage>
</organism>
<dbReference type="Proteomes" id="UP000192796">
    <property type="component" value="Unassembled WGS sequence"/>
</dbReference>
<keyword evidence="6" id="KW-1185">Reference proteome</keyword>
<dbReference type="CDD" id="cd09895">
    <property type="entry name" value="NGN_SP_UpxY"/>
    <property type="match status" value="1"/>
</dbReference>
<dbReference type="GO" id="GO:0006354">
    <property type="term" value="P:DNA-templated transcription elongation"/>
    <property type="evidence" value="ECO:0007669"/>
    <property type="project" value="InterPro"/>
</dbReference>
<dbReference type="SMART" id="SM00738">
    <property type="entry name" value="NGN"/>
    <property type="match status" value="1"/>
</dbReference>
<feature type="domain" description="NusG-like N-terminal" evidence="4">
    <location>
        <begin position="6"/>
        <end position="103"/>
    </location>
</feature>
<dbReference type="InterPro" id="IPR043425">
    <property type="entry name" value="NusG-like"/>
</dbReference>
<evidence type="ECO:0000313" key="6">
    <source>
        <dbReference type="Proteomes" id="UP000192796"/>
    </source>
</evidence>
<keyword evidence="2" id="KW-0805">Transcription regulation</keyword>
<dbReference type="RefSeq" id="WP_081144607.1">
    <property type="nucleotide sequence ID" value="NZ_LVYD01000001.1"/>
</dbReference>
<evidence type="ECO:0000259" key="4">
    <source>
        <dbReference type="SMART" id="SM00738"/>
    </source>
</evidence>
<reference evidence="5 6" key="1">
    <citation type="submission" date="2016-03" db="EMBL/GenBank/DDBJ databases">
        <title>Niastella vici sp. nov., isolated from farmland soil.</title>
        <authorList>
            <person name="Chen L."/>
            <person name="Wang D."/>
            <person name="Yang S."/>
            <person name="Wang G."/>
        </authorList>
    </citation>
    <scope>NUCLEOTIDE SEQUENCE [LARGE SCALE GENOMIC DNA]</scope>
    <source>
        <strain evidence="5 6">DJ57</strain>
    </source>
</reference>
<dbReference type="STRING" id="1703345.A3860_00625"/>
<dbReference type="GO" id="GO:0031564">
    <property type="term" value="P:transcription antitermination"/>
    <property type="evidence" value="ECO:0007669"/>
    <property type="project" value="UniProtKB-KW"/>
</dbReference>
<dbReference type="InterPro" id="IPR008991">
    <property type="entry name" value="Translation_prot_SH3-like_sf"/>
</dbReference>
<proteinExistence type="predicted"/>
<comment type="caution">
    <text evidence="5">The sequence shown here is derived from an EMBL/GenBank/DDBJ whole genome shotgun (WGS) entry which is preliminary data.</text>
</comment>
<keyword evidence="3" id="KW-0804">Transcription</keyword>
<dbReference type="Gene3D" id="3.30.70.940">
    <property type="entry name" value="NusG, N-terminal domain"/>
    <property type="match status" value="1"/>
</dbReference>
<evidence type="ECO:0000256" key="3">
    <source>
        <dbReference type="ARBA" id="ARBA00023163"/>
    </source>
</evidence>
<name>A0A1V9G8V2_9BACT</name>
<evidence type="ECO:0000256" key="1">
    <source>
        <dbReference type="ARBA" id="ARBA00022814"/>
    </source>
</evidence>
<dbReference type="InterPro" id="IPR006645">
    <property type="entry name" value="NGN-like_dom"/>
</dbReference>